<feature type="region of interest" description="Disordered" evidence="1">
    <location>
        <begin position="1"/>
        <end position="96"/>
    </location>
</feature>
<feature type="compositionally biased region" description="Basic and acidic residues" evidence="1">
    <location>
        <begin position="25"/>
        <end position="67"/>
    </location>
</feature>
<evidence type="ECO:0000313" key="3">
    <source>
        <dbReference type="Proteomes" id="UP001066276"/>
    </source>
</evidence>
<dbReference type="EMBL" id="JANPWB010000009">
    <property type="protein sequence ID" value="KAJ1150925.1"/>
    <property type="molecule type" value="Genomic_DNA"/>
</dbReference>
<keyword evidence="3" id="KW-1185">Reference proteome</keyword>
<gene>
    <name evidence="2" type="ORF">NDU88_003712</name>
</gene>
<evidence type="ECO:0000256" key="1">
    <source>
        <dbReference type="SAM" id="MobiDB-lite"/>
    </source>
</evidence>
<comment type="caution">
    <text evidence="2">The sequence shown here is derived from an EMBL/GenBank/DDBJ whole genome shotgun (WGS) entry which is preliminary data.</text>
</comment>
<dbReference type="AlphaFoldDB" id="A0AAV7RHF1"/>
<name>A0AAV7RHF1_PLEWA</name>
<dbReference type="Proteomes" id="UP001066276">
    <property type="component" value="Chromosome 5"/>
</dbReference>
<sequence length="108" mass="11798">MGINRLTLSPLGRQGTGLWKAGNGGEREMTGRVEKEQNKLAEEREKGAENRAEEMENRAEKHAEDRGKKSRRASQTKAAEDGCGKSGQETVTGRTGTMYLTLWAASCA</sequence>
<accession>A0AAV7RHF1</accession>
<protein>
    <submittedName>
        <fullName evidence="2">Uncharacterized protein</fullName>
    </submittedName>
</protein>
<organism evidence="2 3">
    <name type="scientific">Pleurodeles waltl</name>
    <name type="common">Iberian ribbed newt</name>
    <dbReference type="NCBI Taxonomy" id="8319"/>
    <lineage>
        <taxon>Eukaryota</taxon>
        <taxon>Metazoa</taxon>
        <taxon>Chordata</taxon>
        <taxon>Craniata</taxon>
        <taxon>Vertebrata</taxon>
        <taxon>Euteleostomi</taxon>
        <taxon>Amphibia</taxon>
        <taxon>Batrachia</taxon>
        <taxon>Caudata</taxon>
        <taxon>Salamandroidea</taxon>
        <taxon>Salamandridae</taxon>
        <taxon>Pleurodelinae</taxon>
        <taxon>Pleurodeles</taxon>
    </lineage>
</organism>
<proteinExistence type="predicted"/>
<reference evidence="2" key="1">
    <citation type="journal article" date="2022" name="bioRxiv">
        <title>Sequencing and chromosome-scale assembly of the giantPleurodeles waltlgenome.</title>
        <authorList>
            <person name="Brown T."/>
            <person name="Elewa A."/>
            <person name="Iarovenko S."/>
            <person name="Subramanian E."/>
            <person name="Araus A.J."/>
            <person name="Petzold A."/>
            <person name="Susuki M."/>
            <person name="Suzuki K.-i.T."/>
            <person name="Hayashi T."/>
            <person name="Toyoda A."/>
            <person name="Oliveira C."/>
            <person name="Osipova E."/>
            <person name="Leigh N.D."/>
            <person name="Simon A."/>
            <person name="Yun M.H."/>
        </authorList>
    </citation>
    <scope>NUCLEOTIDE SEQUENCE</scope>
    <source>
        <strain evidence="2">20211129_DDA</strain>
        <tissue evidence="2">Liver</tissue>
    </source>
</reference>
<evidence type="ECO:0000313" key="2">
    <source>
        <dbReference type="EMBL" id="KAJ1150925.1"/>
    </source>
</evidence>